<protein>
    <submittedName>
        <fullName evidence="2">Transmembrane protein 270</fullName>
    </submittedName>
</protein>
<dbReference type="GeneID" id="101600567"/>
<dbReference type="OrthoDB" id="9837709at2759"/>
<accession>A0A8C5LB41</accession>
<reference evidence="2" key="1">
    <citation type="submission" date="2025-08" db="UniProtKB">
        <authorList>
            <consortium name="Ensembl"/>
        </authorList>
    </citation>
    <scope>IDENTIFICATION</scope>
</reference>
<dbReference type="Ensembl" id="ENSJJAT00000027077.1">
    <property type="protein sequence ID" value="ENSJJAP00000020529.1"/>
    <property type="gene ID" value="ENSJJAG00000021168.1"/>
</dbReference>
<sequence length="265" mass="29242">MEAAPPLRSHLSRILLQAGRLSLLLIQNRTHLYRFLLLKIALFQHWVSGLAQEARGGCGSGQAHPPLGVVSCALDLVLQVGLAFLWAPLWLLLWGSRQVWAVGWDCARAVRLALQRLGTWEPLGLSVATWEDLVLSCLHSLTLVAFLLLLLTWRLFQKAGRFSLAWLPGQNSGALKALTLLKRLYQWVERMTEPTSWNLAYLITWTTCLASHLLQAAFEHTAQLAQAQDTEPQEISGPLCDTPLPESPISEAGGPVQPKPGTPGQ</sequence>
<dbReference type="PANTHER" id="PTHR37369:SF1">
    <property type="entry name" value="TRANSMEMBRANE PROTEIN 270"/>
    <property type="match status" value="1"/>
</dbReference>
<evidence type="ECO:0000313" key="2">
    <source>
        <dbReference type="Ensembl" id="ENSJJAP00000020529.1"/>
    </source>
</evidence>
<dbReference type="AlphaFoldDB" id="A0A8C5LB41"/>
<keyword evidence="3" id="KW-1185">Reference proteome</keyword>
<dbReference type="PANTHER" id="PTHR37369">
    <property type="entry name" value="TRANSMEMBRANE PROTEIN 270"/>
    <property type="match status" value="1"/>
</dbReference>
<proteinExistence type="predicted"/>
<name>A0A8C5LB41_JACJA</name>
<evidence type="ECO:0000256" key="1">
    <source>
        <dbReference type="SAM" id="MobiDB-lite"/>
    </source>
</evidence>
<dbReference type="OMA" id="LYWWVES"/>
<evidence type="ECO:0000313" key="3">
    <source>
        <dbReference type="Proteomes" id="UP000694385"/>
    </source>
</evidence>
<reference evidence="2" key="2">
    <citation type="submission" date="2025-09" db="UniProtKB">
        <authorList>
            <consortium name="Ensembl"/>
        </authorList>
    </citation>
    <scope>IDENTIFICATION</scope>
</reference>
<dbReference type="InterPro" id="IPR029166">
    <property type="entry name" value="WBS28"/>
</dbReference>
<feature type="region of interest" description="Disordered" evidence="1">
    <location>
        <begin position="227"/>
        <end position="265"/>
    </location>
</feature>
<dbReference type="CTD" id="135886"/>
<dbReference type="GeneTree" id="ENSGT00390000009243"/>
<gene>
    <name evidence="2" type="primary">Tmem270</name>
</gene>
<dbReference type="Pfam" id="PF15164">
    <property type="entry name" value="WBS28"/>
    <property type="match status" value="1"/>
</dbReference>
<organism evidence="2 3">
    <name type="scientific">Jaculus jaculus</name>
    <name type="common">Lesser Egyptian jerboa</name>
    <dbReference type="NCBI Taxonomy" id="51337"/>
    <lineage>
        <taxon>Eukaryota</taxon>
        <taxon>Metazoa</taxon>
        <taxon>Chordata</taxon>
        <taxon>Craniata</taxon>
        <taxon>Vertebrata</taxon>
        <taxon>Euteleostomi</taxon>
        <taxon>Mammalia</taxon>
        <taxon>Eutheria</taxon>
        <taxon>Euarchontoglires</taxon>
        <taxon>Glires</taxon>
        <taxon>Rodentia</taxon>
        <taxon>Myomorpha</taxon>
        <taxon>Dipodoidea</taxon>
        <taxon>Dipodidae</taxon>
        <taxon>Dipodinae</taxon>
        <taxon>Jaculus</taxon>
    </lineage>
</organism>
<dbReference type="Proteomes" id="UP000694385">
    <property type="component" value="Unassembled WGS sequence"/>
</dbReference>